<dbReference type="eggNOG" id="COG0438">
    <property type="taxonomic scope" value="Bacteria"/>
</dbReference>
<reference evidence="2 3" key="1">
    <citation type="journal article" date="2011" name="J. Bacteriol.">
        <title>Genome sequence of Methyloversatilis universalis FAM5T, a methylotrophic representative of the order Rhodocyclales.</title>
        <authorList>
            <person name="Kittichotirat W."/>
            <person name="Good N.M."/>
            <person name="Hall R."/>
            <person name="Bringel F."/>
            <person name="Lajus A."/>
            <person name="Medigue C."/>
            <person name="Smalley N.E."/>
            <person name="Beck D."/>
            <person name="Bumgarner R."/>
            <person name="Vuilleumier S."/>
            <person name="Kalyuzhnaya M.G."/>
        </authorList>
    </citation>
    <scope>NUCLEOTIDE SEQUENCE [LARGE SCALE GENOMIC DNA]</scope>
    <source>
        <strain evidence="3">ATCC BAA-1314 / JCM 13912 / FAM5</strain>
    </source>
</reference>
<dbReference type="Proteomes" id="UP000005019">
    <property type="component" value="Unassembled WGS sequence"/>
</dbReference>
<dbReference type="Gene3D" id="3.40.50.2000">
    <property type="entry name" value="Glycogen Phosphorylase B"/>
    <property type="match status" value="2"/>
</dbReference>
<dbReference type="SUPFAM" id="SSF53756">
    <property type="entry name" value="UDP-Glycosyltransferase/glycogen phosphorylase"/>
    <property type="match status" value="1"/>
</dbReference>
<name>F5RGZ9_METUF</name>
<proteinExistence type="predicted"/>
<feature type="domain" description="Glycosyltransferase subfamily 4-like N-terminal" evidence="1">
    <location>
        <begin position="37"/>
        <end position="205"/>
    </location>
</feature>
<keyword evidence="3" id="KW-1185">Reference proteome</keyword>
<gene>
    <name evidence="2" type="ORF">METUNv1_03591</name>
</gene>
<comment type="caution">
    <text evidence="2">The sequence shown here is derived from an EMBL/GenBank/DDBJ whole genome shotgun (WGS) entry which is preliminary data.</text>
</comment>
<dbReference type="Pfam" id="PF13439">
    <property type="entry name" value="Glyco_transf_4"/>
    <property type="match status" value="1"/>
</dbReference>
<evidence type="ECO:0000259" key="1">
    <source>
        <dbReference type="Pfam" id="PF13439"/>
    </source>
</evidence>
<protein>
    <submittedName>
        <fullName evidence="2">Glycosyltransferase</fullName>
    </submittedName>
</protein>
<dbReference type="InterPro" id="IPR050194">
    <property type="entry name" value="Glycosyltransferase_grp1"/>
</dbReference>
<evidence type="ECO:0000313" key="3">
    <source>
        <dbReference type="Proteomes" id="UP000005019"/>
    </source>
</evidence>
<dbReference type="EMBL" id="AFHG01000058">
    <property type="protein sequence ID" value="EGK70203.1"/>
    <property type="molecule type" value="Genomic_DNA"/>
</dbReference>
<dbReference type="OrthoDB" id="9802525at2"/>
<dbReference type="PANTHER" id="PTHR45947">
    <property type="entry name" value="SULFOQUINOVOSYL TRANSFERASE SQD2"/>
    <property type="match status" value="1"/>
</dbReference>
<evidence type="ECO:0000313" key="2">
    <source>
        <dbReference type="EMBL" id="EGK70203.1"/>
    </source>
</evidence>
<keyword evidence="2" id="KW-0808">Transferase</keyword>
<accession>F5RGZ9</accession>
<dbReference type="STRING" id="1000565.METUNv1_03591"/>
<sequence length="411" mass="44902">MRRSELSPDIAFTVERLHGADEALRIAVVTETWPPEINGVAMSLKRMVDGLLARGHRVQLIRPRQHPADAPQRDGPLREVLARGVPIPKYGSLRVGLPAKQKLAKLWTLERPDLVHLVTEGPLGWSAMAAARKLKLPVTSDFRTNFDAYSAHYGMRWLKRPISAYLRRFHNLGHATFVPTRALQSQLADCGYRNLEVVSRGVDTALYSPARRNQALRAAWGVGPQDLVVAFVSRLAPEKNLDLVARAFEALRAQRPDARMLWVGDGPARESLARQYPHHLFAGMRSGEDLAMHYASADLFLFGSLTETFGNVLTEALASGLPVVSYAQAAAAELVDAGHNGLLAPPGDEAAFIAQVLRAGTDDALRARMATGARASVEGLDWASVAERFAGRLRAAVRSAEDLRLARGDGL</sequence>
<dbReference type="InterPro" id="IPR028098">
    <property type="entry name" value="Glyco_trans_4-like_N"/>
</dbReference>
<dbReference type="RefSeq" id="WP_008064097.1">
    <property type="nucleotide sequence ID" value="NZ_AFHG01000058.1"/>
</dbReference>
<dbReference type="GO" id="GO:0016757">
    <property type="term" value="F:glycosyltransferase activity"/>
    <property type="evidence" value="ECO:0007669"/>
    <property type="project" value="UniProtKB-ARBA"/>
</dbReference>
<dbReference type="AlphaFoldDB" id="F5RGZ9"/>
<dbReference type="PANTHER" id="PTHR45947:SF3">
    <property type="entry name" value="SULFOQUINOVOSYL TRANSFERASE SQD2"/>
    <property type="match status" value="1"/>
</dbReference>
<dbReference type="CDD" id="cd03814">
    <property type="entry name" value="GT4-like"/>
    <property type="match status" value="1"/>
</dbReference>
<organism evidence="2 3">
    <name type="scientific">Methyloversatilis universalis (strain ATCC BAA-1314 / DSM 25237 / JCM 13912 / CCUG 52030 / FAM5)</name>
    <dbReference type="NCBI Taxonomy" id="1000565"/>
    <lineage>
        <taxon>Bacteria</taxon>
        <taxon>Pseudomonadati</taxon>
        <taxon>Pseudomonadota</taxon>
        <taxon>Betaproteobacteria</taxon>
        <taxon>Nitrosomonadales</taxon>
        <taxon>Sterolibacteriaceae</taxon>
        <taxon>Methyloversatilis</taxon>
    </lineage>
</organism>
<dbReference type="Pfam" id="PF13692">
    <property type="entry name" value="Glyco_trans_1_4"/>
    <property type="match status" value="1"/>
</dbReference>